<dbReference type="Proteomes" id="UP000823775">
    <property type="component" value="Unassembled WGS sequence"/>
</dbReference>
<organism evidence="1 2">
    <name type="scientific">Datura stramonium</name>
    <name type="common">Jimsonweed</name>
    <name type="synonym">Common thornapple</name>
    <dbReference type="NCBI Taxonomy" id="4076"/>
    <lineage>
        <taxon>Eukaryota</taxon>
        <taxon>Viridiplantae</taxon>
        <taxon>Streptophyta</taxon>
        <taxon>Embryophyta</taxon>
        <taxon>Tracheophyta</taxon>
        <taxon>Spermatophyta</taxon>
        <taxon>Magnoliopsida</taxon>
        <taxon>eudicotyledons</taxon>
        <taxon>Gunneridae</taxon>
        <taxon>Pentapetalae</taxon>
        <taxon>asterids</taxon>
        <taxon>lamiids</taxon>
        <taxon>Solanales</taxon>
        <taxon>Solanaceae</taxon>
        <taxon>Solanoideae</taxon>
        <taxon>Datureae</taxon>
        <taxon>Datura</taxon>
    </lineage>
</organism>
<evidence type="ECO:0000313" key="2">
    <source>
        <dbReference type="Proteomes" id="UP000823775"/>
    </source>
</evidence>
<dbReference type="EMBL" id="JACEIK010013856">
    <property type="protein sequence ID" value="MCE3216678.1"/>
    <property type="molecule type" value="Genomic_DNA"/>
</dbReference>
<name>A0ABS8WX95_DATST</name>
<protein>
    <submittedName>
        <fullName evidence="1">Uncharacterized protein</fullName>
    </submittedName>
</protein>
<feature type="non-terminal residue" evidence="1">
    <location>
        <position position="118"/>
    </location>
</feature>
<sequence length="118" mass="12826">KPHVLTPLLSSPQISIPHQSTVITYLQHQQSPPWPPPSTALPATCRLPSRCLPHFPNSPSFYSSSLISASPASRSRVDLHLQYCLSVIVDSSTSTPPYASSKFLPVLSPSHRLTVTSL</sequence>
<keyword evidence="2" id="KW-1185">Reference proteome</keyword>
<comment type="caution">
    <text evidence="1">The sequence shown here is derived from an EMBL/GenBank/DDBJ whole genome shotgun (WGS) entry which is preliminary data.</text>
</comment>
<reference evidence="1 2" key="1">
    <citation type="journal article" date="2021" name="BMC Genomics">
        <title>Datura genome reveals duplications of psychoactive alkaloid biosynthetic genes and high mutation rate following tissue culture.</title>
        <authorList>
            <person name="Rajewski A."/>
            <person name="Carter-House D."/>
            <person name="Stajich J."/>
            <person name="Litt A."/>
        </authorList>
    </citation>
    <scope>NUCLEOTIDE SEQUENCE [LARGE SCALE GENOMIC DNA]</scope>
    <source>
        <strain evidence="1">AR-01</strain>
    </source>
</reference>
<feature type="non-terminal residue" evidence="1">
    <location>
        <position position="1"/>
    </location>
</feature>
<accession>A0ABS8WX95</accession>
<gene>
    <name evidence="1" type="ORF">HAX54_007509</name>
</gene>
<evidence type="ECO:0000313" key="1">
    <source>
        <dbReference type="EMBL" id="MCE3216678.1"/>
    </source>
</evidence>
<proteinExistence type="predicted"/>